<evidence type="ECO:0000313" key="3">
    <source>
        <dbReference type="Proteomes" id="UP000623467"/>
    </source>
</evidence>
<protein>
    <submittedName>
        <fullName evidence="2">Uncharacterized protein</fullName>
    </submittedName>
</protein>
<reference evidence="2" key="1">
    <citation type="submission" date="2020-05" db="EMBL/GenBank/DDBJ databases">
        <title>Mycena genomes resolve the evolution of fungal bioluminescence.</title>
        <authorList>
            <person name="Tsai I.J."/>
        </authorList>
    </citation>
    <scope>NUCLEOTIDE SEQUENCE</scope>
    <source>
        <strain evidence="2">160909Yilan</strain>
    </source>
</reference>
<dbReference type="Proteomes" id="UP000623467">
    <property type="component" value="Unassembled WGS sequence"/>
</dbReference>
<dbReference type="AlphaFoldDB" id="A0A8H6YYW7"/>
<evidence type="ECO:0000313" key="2">
    <source>
        <dbReference type="EMBL" id="KAF7367814.1"/>
    </source>
</evidence>
<name>A0A8H6YYW7_9AGAR</name>
<evidence type="ECO:0000256" key="1">
    <source>
        <dbReference type="SAM" id="MobiDB-lite"/>
    </source>
</evidence>
<dbReference type="EMBL" id="JACAZH010000005">
    <property type="protein sequence ID" value="KAF7367814.1"/>
    <property type="molecule type" value="Genomic_DNA"/>
</dbReference>
<comment type="caution">
    <text evidence="2">The sequence shown here is derived from an EMBL/GenBank/DDBJ whole genome shotgun (WGS) entry which is preliminary data.</text>
</comment>
<feature type="compositionally biased region" description="Low complexity" evidence="1">
    <location>
        <begin position="199"/>
        <end position="217"/>
    </location>
</feature>
<proteinExistence type="predicted"/>
<keyword evidence="3" id="KW-1185">Reference proteome</keyword>
<feature type="region of interest" description="Disordered" evidence="1">
    <location>
        <begin position="273"/>
        <end position="292"/>
    </location>
</feature>
<organism evidence="2 3">
    <name type="scientific">Mycena sanguinolenta</name>
    <dbReference type="NCBI Taxonomy" id="230812"/>
    <lineage>
        <taxon>Eukaryota</taxon>
        <taxon>Fungi</taxon>
        <taxon>Dikarya</taxon>
        <taxon>Basidiomycota</taxon>
        <taxon>Agaricomycotina</taxon>
        <taxon>Agaricomycetes</taxon>
        <taxon>Agaricomycetidae</taxon>
        <taxon>Agaricales</taxon>
        <taxon>Marasmiineae</taxon>
        <taxon>Mycenaceae</taxon>
        <taxon>Mycena</taxon>
    </lineage>
</organism>
<gene>
    <name evidence="2" type="ORF">MSAN_00845700</name>
</gene>
<feature type="region of interest" description="Disordered" evidence="1">
    <location>
        <begin position="176"/>
        <end position="228"/>
    </location>
</feature>
<sequence>MSSPPTTANDSESMRSFLTLTGFDDSTEVHKFHATLLQILGILEFVMKTQTAERLRSKDKDVSRAKRRKLCRMMWKEIETVSWKLRSFRTPGDPNQLKAYDSKSLDADVPAVESCMKWCDKISSSLKATSYMEHGFLSWKYLWPDAITRDSDKRRTKEALDEIHSFAELLRLTVPSPSSPPAATNSAPSSTPLSPPSHVPLSAAPSSPPTAINSAPSTTPPIAPPAIGAPVIGARHSQFCLIDHAPITPPAIGAPVIGAPVIGARPSIIPPIAPPAVGDPAPADPAPRPLHH</sequence>
<accession>A0A8H6YYW7</accession>
<feature type="compositionally biased region" description="Pro residues" evidence="1">
    <location>
        <begin position="282"/>
        <end position="292"/>
    </location>
</feature>
<feature type="compositionally biased region" description="Low complexity" evidence="1">
    <location>
        <begin position="176"/>
        <end position="192"/>
    </location>
</feature>